<dbReference type="Proteomes" id="UP000284598">
    <property type="component" value="Unassembled WGS sequence"/>
</dbReference>
<dbReference type="CDD" id="cd07516">
    <property type="entry name" value="HAD_Pase"/>
    <property type="match status" value="1"/>
</dbReference>
<name>A0A413RZ96_9FIRM</name>
<dbReference type="SFLD" id="SFLDS00003">
    <property type="entry name" value="Haloacid_Dehalogenase"/>
    <property type="match status" value="1"/>
</dbReference>
<dbReference type="PROSITE" id="PS01229">
    <property type="entry name" value="COF_2"/>
    <property type="match status" value="1"/>
</dbReference>
<dbReference type="PANTHER" id="PTHR10000:SF55">
    <property type="entry name" value="5-AMINO-6-(5-PHOSPHO-D-RIBITYLAMINO)URACIL PHOSPHATASE YCSE"/>
    <property type="match status" value="1"/>
</dbReference>
<gene>
    <name evidence="1" type="ORF">DW929_08305</name>
</gene>
<organism evidence="1 2">
    <name type="scientific">Eubacterium ventriosum</name>
    <dbReference type="NCBI Taxonomy" id="39496"/>
    <lineage>
        <taxon>Bacteria</taxon>
        <taxon>Bacillati</taxon>
        <taxon>Bacillota</taxon>
        <taxon>Clostridia</taxon>
        <taxon>Eubacteriales</taxon>
        <taxon>Eubacteriaceae</taxon>
        <taxon>Eubacterium</taxon>
    </lineage>
</organism>
<dbReference type="Pfam" id="PF08282">
    <property type="entry name" value="Hydrolase_3"/>
    <property type="match status" value="1"/>
</dbReference>
<dbReference type="PANTHER" id="PTHR10000">
    <property type="entry name" value="PHOSPHOSERINE PHOSPHATASE"/>
    <property type="match status" value="1"/>
</dbReference>
<evidence type="ECO:0000313" key="1">
    <source>
        <dbReference type="EMBL" id="RHA54061.1"/>
    </source>
</evidence>
<dbReference type="InterPro" id="IPR000150">
    <property type="entry name" value="Cof"/>
</dbReference>
<dbReference type="GO" id="GO:0000287">
    <property type="term" value="F:magnesium ion binding"/>
    <property type="evidence" value="ECO:0007669"/>
    <property type="project" value="TreeGrafter"/>
</dbReference>
<dbReference type="AlphaFoldDB" id="A0A413RZ96"/>
<proteinExistence type="predicted"/>
<protein>
    <submittedName>
        <fullName evidence="1">HAD family phosphatase</fullName>
    </submittedName>
</protein>
<sequence>MIKLVAMDIDGTLLDSNKNLSEENKKTVKEYEERGIKFTFSTGRIDNELEEVSSKMPYVKYGIMCNGAYVIDFENNKMLYSDLLDMSDVRYIYDTVKAIDMDMMFELQADGVIYSERRCIEDTKRYNVYHIDELIKKTRVPVENIGEYIASRDKPVAKVNIFFPTAEIRDEVVEKIKDINYDLSYSEGTNLEFNVKGTTKAKGLMALAEYLGISIEETMAIGDNLNDVDILKNAGVSVVMDNARDEIKKLGDFITLSNDENGVAYAIKKLINSNN</sequence>
<dbReference type="Gene3D" id="3.30.1240.10">
    <property type="match status" value="1"/>
</dbReference>
<evidence type="ECO:0000313" key="2">
    <source>
        <dbReference type="Proteomes" id="UP000284598"/>
    </source>
</evidence>
<dbReference type="SUPFAM" id="SSF56784">
    <property type="entry name" value="HAD-like"/>
    <property type="match status" value="1"/>
</dbReference>
<comment type="caution">
    <text evidence="1">The sequence shown here is derived from an EMBL/GenBank/DDBJ whole genome shotgun (WGS) entry which is preliminary data.</text>
</comment>
<dbReference type="NCBIfam" id="TIGR00099">
    <property type="entry name" value="Cof-subfamily"/>
    <property type="match status" value="1"/>
</dbReference>
<dbReference type="InterPro" id="IPR023214">
    <property type="entry name" value="HAD_sf"/>
</dbReference>
<dbReference type="EMBL" id="QSFO01000008">
    <property type="protein sequence ID" value="RHA54061.1"/>
    <property type="molecule type" value="Genomic_DNA"/>
</dbReference>
<dbReference type="GO" id="GO:0005829">
    <property type="term" value="C:cytosol"/>
    <property type="evidence" value="ECO:0007669"/>
    <property type="project" value="TreeGrafter"/>
</dbReference>
<reference evidence="1 2" key="1">
    <citation type="submission" date="2018-08" db="EMBL/GenBank/DDBJ databases">
        <title>A genome reference for cultivated species of the human gut microbiota.</title>
        <authorList>
            <person name="Zou Y."/>
            <person name="Xue W."/>
            <person name="Luo G."/>
        </authorList>
    </citation>
    <scope>NUCLEOTIDE SEQUENCE [LARGE SCALE GENOMIC DNA]</scope>
    <source>
        <strain evidence="1 2">AM43-2</strain>
    </source>
</reference>
<accession>A0A413RZ96</accession>
<dbReference type="Gene3D" id="3.40.50.1000">
    <property type="entry name" value="HAD superfamily/HAD-like"/>
    <property type="match status" value="1"/>
</dbReference>
<dbReference type="InterPro" id="IPR006379">
    <property type="entry name" value="HAD-SF_hydro_IIB"/>
</dbReference>
<dbReference type="NCBIfam" id="TIGR01484">
    <property type="entry name" value="HAD-SF-IIB"/>
    <property type="match status" value="1"/>
</dbReference>
<dbReference type="SFLD" id="SFLDG01140">
    <property type="entry name" value="C2.B:_Phosphomannomutase_and_P"/>
    <property type="match status" value="1"/>
</dbReference>
<dbReference type="GO" id="GO:0016791">
    <property type="term" value="F:phosphatase activity"/>
    <property type="evidence" value="ECO:0007669"/>
    <property type="project" value="UniProtKB-ARBA"/>
</dbReference>
<dbReference type="RefSeq" id="WP_118025443.1">
    <property type="nucleotide sequence ID" value="NZ_JBGKQM010000001.1"/>
</dbReference>
<dbReference type="InterPro" id="IPR036412">
    <property type="entry name" value="HAD-like_sf"/>
</dbReference>